<dbReference type="Pfam" id="PF21205">
    <property type="entry name" value="Rep3_C"/>
    <property type="match status" value="1"/>
</dbReference>
<dbReference type="GO" id="GO:0003887">
    <property type="term" value="F:DNA-directed DNA polymerase activity"/>
    <property type="evidence" value="ECO:0007669"/>
    <property type="project" value="InterPro"/>
</dbReference>
<name>A0A940PIM0_9ENTE</name>
<evidence type="ECO:0000313" key="3">
    <source>
        <dbReference type="EMBL" id="MBP1044628.1"/>
    </source>
</evidence>
<dbReference type="InterPro" id="IPR036390">
    <property type="entry name" value="WH_DNA-bd_sf"/>
</dbReference>
<dbReference type="SUPFAM" id="SSF46785">
    <property type="entry name" value="Winged helix' DNA-binding domain"/>
    <property type="match status" value="1"/>
</dbReference>
<evidence type="ECO:0000256" key="1">
    <source>
        <dbReference type="ARBA" id="ARBA00038283"/>
    </source>
</evidence>
<sequence>MSNDVVRYNNGLNTIPLRNFTPVEMDIFWAVCSKMKRKGTQEMTFDFDVFKEIAKYDRREKEGFYLAIKATWDKMKHLNYQFEDSHYFEELLLFQRFAIDKENEKVIIQASERFEFILNSIGTNFTRFELENMTSLSSSYSKELYRQLMSHRDLKTRKGAWFVKVHEFKEILSIPSSYRMSHIDERILERAKNEFTTPDKNGNVIFSTFRVEKVKARKGNKISSFKIYFQESTCSKSIPLF</sequence>
<comment type="similarity">
    <text evidence="1">Belongs to the initiator RepB protein family.</text>
</comment>
<comment type="caution">
    <text evidence="3">The sequence shown here is derived from an EMBL/GenBank/DDBJ whole genome shotgun (WGS) entry which is preliminary data.</text>
</comment>
<evidence type="ECO:0000313" key="4">
    <source>
        <dbReference type="Proteomes" id="UP000674938"/>
    </source>
</evidence>
<evidence type="ECO:0000259" key="2">
    <source>
        <dbReference type="Pfam" id="PF01051"/>
    </source>
</evidence>
<gene>
    <name evidence="3" type="ORF">I6N95_26815</name>
</gene>
<dbReference type="InterPro" id="IPR036388">
    <property type="entry name" value="WH-like_DNA-bd_sf"/>
</dbReference>
<accession>A0A940PIM0</accession>
<dbReference type="EMBL" id="JAEEGA010000037">
    <property type="protein sequence ID" value="MBP1044628.1"/>
    <property type="molecule type" value="Genomic_DNA"/>
</dbReference>
<organism evidence="3 4">
    <name type="scientific">Vagococcus allomyrinae</name>
    <dbReference type="NCBI Taxonomy" id="2794353"/>
    <lineage>
        <taxon>Bacteria</taxon>
        <taxon>Bacillati</taxon>
        <taxon>Bacillota</taxon>
        <taxon>Bacilli</taxon>
        <taxon>Lactobacillales</taxon>
        <taxon>Enterococcaceae</taxon>
        <taxon>Vagococcus</taxon>
    </lineage>
</organism>
<reference evidence="3" key="1">
    <citation type="submission" date="2020-12" db="EMBL/GenBank/DDBJ databases">
        <title>Vagococcus allomyrinae sp. nov. and Enterococcus lavae sp. nov., isolated from the larvae of Allomyrina dichotoma.</title>
        <authorList>
            <person name="Lee S.D."/>
        </authorList>
    </citation>
    <scope>NUCLEOTIDE SEQUENCE</scope>
    <source>
        <strain evidence="3">BWB3-3</strain>
    </source>
</reference>
<keyword evidence="4" id="KW-1185">Reference proteome</keyword>
<dbReference type="InterPro" id="IPR000525">
    <property type="entry name" value="Initiator_Rep_WH1"/>
</dbReference>
<feature type="domain" description="Initiator Rep protein WH1" evidence="2">
    <location>
        <begin position="6"/>
        <end position="148"/>
    </location>
</feature>
<dbReference type="Gene3D" id="1.10.10.10">
    <property type="entry name" value="Winged helix-like DNA-binding domain superfamily/Winged helix DNA-binding domain"/>
    <property type="match status" value="2"/>
</dbReference>
<dbReference type="Proteomes" id="UP000674938">
    <property type="component" value="Unassembled WGS sequence"/>
</dbReference>
<proteinExistence type="inferred from homology"/>
<dbReference type="RefSeq" id="WP_209533225.1">
    <property type="nucleotide sequence ID" value="NZ_JAEEGA010000037.1"/>
</dbReference>
<dbReference type="AlphaFoldDB" id="A0A940PIM0"/>
<protein>
    <submittedName>
        <fullName evidence="3">Replication initiation protein</fullName>
    </submittedName>
</protein>
<dbReference type="GO" id="GO:0006270">
    <property type="term" value="P:DNA replication initiation"/>
    <property type="evidence" value="ECO:0007669"/>
    <property type="project" value="InterPro"/>
</dbReference>
<dbReference type="Pfam" id="PF01051">
    <property type="entry name" value="Rep3_N"/>
    <property type="match status" value="1"/>
</dbReference>